<keyword evidence="2" id="KW-1185">Reference proteome</keyword>
<dbReference type="SUPFAM" id="SSF102405">
    <property type="entry name" value="MCP/YpsA-like"/>
    <property type="match status" value="1"/>
</dbReference>
<accession>A0A9W8CUY2</accession>
<dbReference type="NCBIfam" id="TIGR00730">
    <property type="entry name" value="Rossman fold protein, TIGR00730 family"/>
    <property type="match status" value="1"/>
</dbReference>
<sequence length="207" mass="21524">MTAATTDEGSSSNLVCVFCGSGDGNDPAYAEAAQALGRELVQAGYGLVYGGGDSGLMGRVARATQASGGRVVGIMPRALTTIEGCGVEIGEMVMVDSMHERKSLMNDHAAAFVALPGGFGTLEELLEITTWAQLAIHNKPVVVVNTNGYYSALKAMIDGAANAGFIKAQCQKSIVFCDTPADAVAAIKAFKPRAPRYDIEWAAKTNA</sequence>
<dbReference type="Gene3D" id="3.40.50.450">
    <property type="match status" value="1"/>
</dbReference>
<protein>
    <recommendedName>
        <fullName evidence="3">Cytokinin riboside 5'-monophosphate phosphoribohydrolase</fullName>
    </recommendedName>
</protein>
<dbReference type="GO" id="GO:0009691">
    <property type="term" value="P:cytokinin biosynthetic process"/>
    <property type="evidence" value="ECO:0007669"/>
    <property type="project" value="InterPro"/>
</dbReference>
<dbReference type="GO" id="GO:0005829">
    <property type="term" value="C:cytosol"/>
    <property type="evidence" value="ECO:0007669"/>
    <property type="project" value="TreeGrafter"/>
</dbReference>
<dbReference type="OrthoDB" id="414463at2759"/>
<dbReference type="EMBL" id="JANBOI010001298">
    <property type="protein sequence ID" value="KAJ1726936.1"/>
    <property type="molecule type" value="Genomic_DNA"/>
</dbReference>
<evidence type="ECO:0008006" key="3">
    <source>
        <dbReference type="Google" id="ProtNLM"/>
    </source>
</evidence>
<dbReference type="Pfam" id="PF03641">
    <property type="entry name" value="Lysine_decarbox"/>
    <property type="match status" value="1"/>
</dbReference>
<reference evidence="1" key="1">
    <citation type="submission" date="2022-07" db="EMBL/GenBank/DDBJ databases">
        <title>Phylogenomic reconstructions and comparative analyses of Kickxellomycotina fungi.</title>
        <authorList>
            <person name="Reynolds N.K."/>
            <person name="Stajich J.E."/>
            <person name="Barry K."/>
            <person name="Grigoriev I.V."/>
            <person name="Crous P."/>
            <person name="Smith M.E."/>
        </authorList>
    </citation>
    <scope>NUCLEOTIDE SEQUENCE</scope>
    <source>
        <strain evidence="1">BCRC 34381</strain>
    </source>
</reference>
<dbReference type="AlphaFoldDB" id="A0A9W8CUY2"/>
<organism evidence="1 2">
    <name type="scientific">Coemansia biformis</name>
    <dbReference type="NCBI Taxonomy" id="1286918"/>
    <lineage>
        <taxon>Eukaryota</taxon>
        <taxon>Fungi</taxon>
        <taxon>Fungi incertae sedis</taxon>
        <taxon>Zoopagomycota</taxon>
        <taxon>Kickxellomycotina</taxon>
        <taxon>Kickxellomycetes</taxon>
        <taxon>Kickxellales</taxon>
        <taxon>Kickxellaceae</taxon>
        <taxon>Coemansia</taxon>
    </lineage>
</organism>
<proteinExistence type="predicted"/>
<comment type="caution">
    <text evidence="1">The sequence shown here is derived from an EMBL/GenBank/DDBJ whole genome shotgun (WGS) entry which is preliminary data.</text>
</comment>
<name>A0A9W8CUY2_9FUNG</name>
<evidence type="ECO:0000313" key="1">
    <source>
        <dbReference type="EMBL" id="KAJ1726936.1"/>
    </source>
</evidence>
<dbReference type="GO" id="GO:0016799">
    <property type="term" value="F:hydrolase activity, hydrolyzing N-glycosyl compounds"/>
    <property type="evidence" value="ECO:0007669"/>
    <property type="project" value="TreeGrafter"/>
</dbReference>
<dbReference type="Proteomes" id="UP001143981">
    <property type="component" value="Unassembled WGS sequence"/>
</dbReference>
<dbReference type="PANTHER" id="PTHR31223">
    <property type="entry name" value="LOG FAMILY PROTEIN YJL055W"/>
    <property type="match status" value="1"/>
</dbReference>
<dbReference type="InterPro" id="IPR031100">
    <property type="entry name" value="LOG_fam"/>
</dbReference>
<gene>
    <name evidence="1" type="ORF">LPJ61_004865</name>
</gene>
<evidence type="ECO:0000313" key="2">
    <source>
        <dbReference type="Proteomes" id="UP001143981"/>
    </source>
</evidence>
<dbReference type="PANTHER" id="PTHR31223:SF70">
    <property type="entry name" value="LOG FAMILY PROTEIN YJL055W"/>
    <property type="match status" value="1"/>
</dbReference>
<dbReference type="InterPro" id="IPR005269">
    <property type="entry name" value="LOG"/>
</dbReference>